<keyword evidence="1" id="KW-1133">Transmembrane helix</keyword>
<comment type="caution">
    <text evidence="2">The sequence shown here is derived from an EMBL/GenBank/DDBJ whole genome shotgun (WGS) entry which is preliminary data.</text>
</comment>
<keyword evidence="1" id="KW-0812">Transmembrane</keyword>
<keyword evidence="1" id="KW-0472">Membrane</keyword>
<evidence type="ECO:0000313" key="3">
    <source>
        <dbReference type="Proteomes" id="UP000314294"/>
    </source>
</evidence>
<dbReference type="AlphaFoldDB" id="A0A4Z2G0Y5"/>
<reference evidence="2 3" key="1">
    <citation type="submission" date="2019-03" db="EMBL/GenBank/DDBJ databases">
        <title>First draft genome of Liparis tanakae, snailfish: a comprehensive survey of snailfish specific genes.</title>
        <authorList>
            <person name="Kim W."/>
            <person name="Song I."/>
            <person name="Jeong J.-H."/>
            <person name="Kim D."/>
            <person name="Kim S."/>
            <person name="Ryu S."/>
            <person name="Song J.Y."/>
            <person name="Lee S.K."/>
        </authorList>
    </citation>
    <scope>NUCLEOTIDE SEQUENCE [LARGE SCALE GENOMIC DNA]</scope>
    <source>
        <tissue evidence="2">Muscle</tissue>
    </source>
</reference>
<proteinExistence type="predicted"/>
<dbReference type="EMBL" id="SRLO01000783">
    <property type="protein sequence ID" value="TNN46563.1"/>
    <property type="molecule type" value="Genomic_DNA"/>
</dbReference>
<sequence>MTNLSDVNTGIHKNHSLLLPQAPLVLNFSPLTWRPPAGTRRLFSDPPPSPLGDIGFILSLLFFFTLWFLFVFTLWLLFVFTLWLLFVFTRWLLFVFTRWLLFVCLGGGLM</sequence>
<feature type="transmembrane region" description="Helical" evidence="1">
    <location>
        <begin position="91"/>
        <end position="109"/>
    </location>
</feature>
<protein>
    <submittedName>
        <fullName evidence="2">Uncharacterized protein</fullName>
    </submittedName>
</protein>
<accession>A0A4Z2G0Y5</accession>
<feature type="transmembrane region" description="Helical" evidence="1">
    <location>
        <begin position="54"/>
        <end position="84"/>
    </location>
</feature>
<gene>
    <name evidence="2" type="ORF">EYF80_043237</name>
</gene>
<evidence type="ECO:0000256" key="1">
    <source>
        <dbReference type="SAM" id="Phobius"/>
    </source>
</evidence>
<keyword evidence="3" id="KW-1185">Reference proteome</keyword>
<evidence type="ECO:0000313" key="2">
    <source>
        <dbReference type="EMBL" id="TNN46563.1"/>
    </source>
</evidence>
<name>A0A4Z2G0Y5_9TELE</name>
<dbReference type="Proteomes" id="UP000314294">
    <property type="component" value="Unassembled WGS sequence"/>
</dbReference>
<organism evidence="2 3">
    <name type="scientific">Liparis tanakae</name>
    <name type="common">Tanaka's snailfish</name>
    <dbReference type="NCBI Taxonomy" id="230148"/>
    <lineage>
        <taxon>Eukaryota</taxon>
        <taxon>Metazoa</taxon>
        <taxon>Chordata</taxon>
        <taxon>Craniata</taxon>
        <taxon>Vertebrata</taxon>
        <taxon>Euteleostomi</taxon>
        <taxon>Actinopterygii</taxon>
        <taxon>Neopterygii</taxon>
        <taxon>Teleostei</taxon>
        <taxon>Neoteleostei</taxon>
        <taxon>Acanthomorphata</taxon>
        <taxon>Eupercaria</taxon>
        <taxon>Perciformes</taxon>
        <taxon>Cottioidei</taxon>
        <taxon>Cottales</taxon>
        <taxon>Liparidae</taxon>
        <taxon>Liparis</taxon>
    </lineage>
</organism>